<accession>A0A1Q9EP69</accession>
<gene>
    <name evidence="1" type="ORF">AK812_SmicGene7192</name>
</gene>
<keyword evidence="2" id="KW-1185">Reference proteome</keyword>
<evidence type="ECO:0000313" key="1">
    <source>
        <dbReference type="EMBL" id="OLQ09223.1"/>
    </source>
</evidence>
<dbReference type="EMBL" id="LSRX01000101">
    <property type="protein sequence ID" value="OLQ09223.1"/>
    <property type="molecule type" value="Genomic_DNA"/>
</dbReference>
<dbReference type="AlphaFoldDB" id="A0A1Q9EP69"/>
<evidence type="ECO:0000313" key="2">
    <source>
        <dbReference type="Proteomes" id="UP000186817"/>
    </source>
</evidence>
<proteinExistence type="predicted"/>
<comment type="caution">
    <text evidence="1">The sequence shown here is derived from an EMBL/GenBank/DDBJ whole genome shotgun (WGS) entry which is preliminary data.</text>
</comment>
<dbReference type="OrthoDB" id="412650at2759"/>
<name>A0A1Q9EP69_SYMMI</name>
<organism evidence="1 2">
    <name type="scientific">Symbiodinium microadriaticum</name>
    <name type="common">Dinoflagellate</name>
    <name type="synonym">Zooxanthella microadriatica</name>
    <dbReference type="NCBI Taxonomy" id="2951"/>
    <lineage>
        <taxon>Eukaryota</taxon>
        <taxon>Sar</taxon>
        <taxon>Alveolata</taxon>
        <taxon>Dinophyceae</taxon>
        <taxon>Suessiales</taxon>
        <taxon>Symbiodiniaceae</taxon>
        <taxon>Symbiodinium</taxon>
    </lineage>
</organism>
<dbReference type="Proteomes" id="UP000186817">
    <property type="component" value="Unassembled WGS sequence"/>
</dbReference>
<protein>
    <submittedName>
        <fullName evidence="1">Uncharacterized protein</fullName>
    </submittedName>
</protein>
<reference evidence="1 2" key="1">
    <citation type="submission" date="2016-02" db="EMBL/GenBank/DDBJ databases">
        <title>Genome analysis of coral dinoflagellate symbionts highlights evolutionary adaptations to a symbiotic lifestyle.</title>
        <authorList>
            <person name="Aranda M."/>
            <person name="Li Y."/>
            <person name="Liew Y.J."/>
            <person name="Baumgarten S."/>
            <person name="Simakov O."/>
            <person name="Wilson M."/>
            <person name="Piel J."/>
            <person name="Ashoor H."/>
            <person name="Bougouffa S."/>
            <person name="Bajic V.B."/>
            <person name="Ryu T."/>
            <person name="Ravasi T."/>
            <person name="Bayer T."/>
            <person name="Micklem G."/>
            <person name="Kim H."/>
            <person name="Bhak J."/>
            <person name="Lajeunesse T.C."/>
            <person name="Voolstra C.R."/>
        </authorList>
    </citation>
    <scope>NUCLEOTIDE SEQUENCE [LARGE SCALE GENOMIC DNA]</scope>
    <source>
        <strain evidence="1 2">CCMP2467</strain>
    </source>
</reference>
<sequence length="306" mass="34423">MFASLDRRVWWYGDETESLLAHEPLCDQEVVSDSCDRISRRPGTWPGTPDGKPDRVHFSELQGILHATYDSLANYMEFIGGMDEENLEDSFMVPCMELCQLTVKSLPSNHVPPASDWACYDTSTGIHCDIDVSNDAFEGITFETYTNSGGSKYGERPASLNTSQLDRNVYFRPDLVYVDPDAAATTTHVADEVGLDQMRISIANLFRIYPPFQVEFEALPDFFERRTHTYAFAELDNSDEKAMSERNDTSCHQVCGLRGGALPHLFGKAIVGAVPRETSLWQRIKRNGKTHLGLKKFKPQEIHTGV</sequence>